<dbReference type="CDD" id="cd00432">
    <property type="entry name" value="Ribosomal_L18_L5e"/>
    <property type="match status" value="1"/>
</dbReference>
<keyword evidence="9" id="KW-1185">Reference proteome</keyword>
<dbReference type="InterPro" id="IPR004389">
    <property type="entry name" value="Ribosomal_uL18_bac-type"/>
</dbReference>
<evidence type="ECO:0000313" key="8">
    <source>
        <dbReference type="EMBL" id="WGK68917.1"/>
    </source>
</evidence>
<evidence type="ECO:0000256" key="5">
    <source>
        <dbReference type="ARBA" id="ARBA00023274"/>
    </source>
</evidence>
<dbReference type="HAMAP" id="MF_01337_B">
    <property type="entry name" value="Ribosomal_uL18_B"/>
    <property type="match status" value="1"/>
</dbReference>
<keyword evidence="5 7" id="KW-0687">Ribonucleoprotein</keyword>
<keyword evidence="4 7" id="KW-0689">Ribosomal protein</keyword>
<dbReference type="Proteomes" id="UP001228690">
    <property type="component" value="Chromosome"/>
</dbReference>
<dbReference type="Pfam" id="PF00861">
    <property type="entry name" value="Ribosomal_L18p"/>
    <property type="match status" value="1"/>
</dbReference>
<dbReference type="InterPro" id="IPR005484">
    <property type="entry name" value="Ribosomal_uL18_bac/plant/anim"/>
</dbReference>
<dbReference type="RefSeq" id="WP_326927104.1">
    <property type="nucleotide sequence ID" value="NZ_CP123443.1"/>
</dbReference>
<keyword evidence="3 7" id="KW-0694">RNA-binding</keyword>
<evidence type="ECO:0000256" key="3">
    <source>
        <dbReference type="ARBA" id="ARBA00022884"/>
    </source>
</evidence>
<evidence type="ECO:0000313" key="9">
    <source>
        <dbReference type="Proteomes" id="UP001228690"/>
    </source>
</evidence>
<dbReference type="PANTHER" id="PTHR12899">
    <property type="entry name" value="39S RIBOSOMAL PROTEIN L18, MITOCHONDRIAL"/>
    <property type="match status" value="1"/>
</dbReference>
<dbReference type="Gene3D" id="3.30.420.100">
    <property type="match status" value="1"/>
</dbReference>
<keyword evidence="2 7" id="KW-0699">rRNA-binding</keyword>
<evidence type="ECO:0000256" key="1">
    <source>
        <dbReference type="ARBA" id="ARBA00007116"/>
    </source>
</evidence>
<comment type="function">
    <text evidence="7">This is one of the proteins that bind and probably mediate the attachment of the 5S RNA into the large ribosomal subunit, where it forms part of the central protuberance.</text>
</comment>
<accession>A0ABY8MG18</accession>
<proteinExistence type="inferred from homology"/>
<dbReference type="InterPro" id="IPR057268">
    <property type="entry name" value="Ribosomal_L18"/>
</dbReference>
<dbReference type="EMBL" id="CP123443">
    <property type="protein sequence ID" value="WGK68917.1"/>
    <property type="molecule type" value="Genomic_DNA"/>
</dbReference>
<name>A0ABY8MG18_9SPIO</name>
<evidence type="ECO:0000256" key="2">
    <source>
        <dbReference type="ARBA" id="ARBA00022730"/>
    </source>
</evidence>
<evidence type="ECO:0000256" key="7">
    <source>
        <dbReference type="HAMAP-Rule" id="MF_01337"/>
    </source>
</evidence>
<comment type="similarity">
    <text evidence="1 7">Belongs to the universal ribosomal protein uL18 family.</text>
</comment>
<evidence type="ECO:0000256" key="4">
    <source>
        <dbReference type="ARBA" id="ARBA00022980"/>
    </source>
</evidence>
<protein>
    <recommendedName>
        <fullName evidence="6 7">Large ribosomal subunit protein uL18</fullName>
    </recommendedName>
</protein>
<sequence>MGSLSDKIRQRNRRKGRIRKKIHGTAQRPRLTVFKSHKYLYLQAINDEEGRTLATASTLKLGVRPNIEGGVALGKLMAEELKKAQVSVVVFDRNGYKFHGVVKAIADNIHEGGIEV</sequence>
<organism evidence="8 9">
    <name type="scientific">Candidatus Haliotispira prima</name>
    <dbReference type="NCBI Taxonomy" id="3034016"/>
    <lineage>
        <taxon>Bacteria</taxon>
        <taxon>Pseudomonadati</taxon>
        <taxon>Spirochaetota</taxon>
        <taxon>Spirochaetia</taxon>
        <taxon>Spirochaetales</taxon>
        <taxon>Spirochaetaceae</taxon>
        <taxon>Candidatus Haliotispira</taxon>
    </lineage>
</organism>
<dbReference type="PANTHER" id="PTHR12899:SF3">
    <property type="entry name" value="LARGE RIBOSOMAL SUBUNIT PROTEIN UL18M"/>
    <property type="match status" value="1"/>
</dbReference>
<comment type="subunit">
    <text evidence="7">Part of the 50S ribosomal subunit; part of the 5S rRNA/L5/L18/L25 subcomplex. Contacts the 5S and 23S rRNAs.</text>
</comment>
<dbReference type="GO" id="GO:0005840">
    <property type="term" value="C:ribosome"/>
    <property type="evidence" value="ECO:0007669"/>
    <property type="project" value="UniProtKB-KW"/>
</dbReference>
<gene>
    <name evidence="7 8" type="primary">rplR</name>
    <name evidence="8" type="ORF">P0082_10585</name>
</gene>
<dbReference type="SUPFAM" id="SSF53137">
    <property type="entry name" value="Translational machinery components"/>
    <property type="match status" value="1"/>
</dbReference>
<reference evidence="8 9" key="1">
    <citation type="submission" date="2023-04" db="EMBL/GenBank/DDBJ databases">
        <title>Spirochaete genome identified in red abalone sample constitutes a novel genus.</title>
        <authorList>
            <person name="Sharma S.P."/>
            <person name="Purcell C.M."/>
            <person name="Hyde J.R."/>
            <person name="Severin A.J."/>
        </authorList>
    </citation>
    <scope>NUCLEOTIDE SEQUENCE [LARGE SCALE GENOMIC DNA]</scope>
    <source>
        <strain evidence="8 9">SP-2023</strain>
    </source>
</reference>
<evidence type="ECO:0000256" key="6">
    <source>
        <dbReference type="ARBA" id="ARBA00035197"/>
    </source>
</evidence>
<dbReference type="NCBIfam" id="TIGR00060">
    <property type="entry name" value="L18_bact"/>
    <property type="match status" value="1"/>
</dbReference>